<feature type="domain" description="Peptidase S9 prolyl oligopeptidase catalytic" evidence="2">
    <location>
        <begin position="126"/>
        <end position="268"/>
    </location>
</feature>
<protein>
    <submittedName>
        <fullName evidence="3">Prolyl oligopeptidase family serine peptidase</fullName>
    </submittedName>
</protein>
<dbReference type="InterPro" id="IPR050261">
    <property type="entry name" value="FrsA_esterase"/>
</dbReference>
<dbReference type="PROSITE" id="PS51257">
    <property type="entry name" value="PROKAR_LIPOPROTEIN"/>
    <property type="match status" value="1"/>
</dbReference>
<gene>
    <name evidence="3" type="ORF">MOV92_04160</name>
</gene>
<dbReference type="EMBL" id="CP093547">
    <property type="protein sequence ID" value="UNP30477.1"/>
    <property type="molecule type" value="Genomic_DNA"/>
</dbReference>
<dbReference type="RefSeq" id="WP_222837571.1">
    <property type="nucleotide sequence ID" value="NZ_CP011131.1"/>
</dbReference>
<evidence type="ECO:0000313" key="4">
    <source>
        <dbReference type="Proteomes" id="UP000829194"/>
    </source>
</evidence>
<keyword evidence="1" id="KW-0378">Hydrolase</keyword>
<dbReference type="InterPro" id="IPR029058">
    <property type="entry name" value="AB_hydrolase_fold"/>
</dbReference>
<dbReference type="Proteomes" id="UP000829194">
    <property type="component" value="Chromosome"/>
</dbReference>
<dbReference type="PANTHER" id="PTHR22946">
    <property type="entry name" value="DIENELACTONE HYDROLASE DOMAIN-CONTAINING PROTEIN-RELATED"/>
    <property type="match status" value="1"/>
</dbReference>
<evidence type="ECO:0000259" key="2">
    <source>
        <dbReference type="Pfam" id="PF00326"/>
    </source>
</evidence>
<keyword evidence="4" id="KW-1185">Reference proteome</keyword>
<accession>A0ABY3XFR7</accession>
<evidence type="ECO:0000313" key="3">
    <source>
        <dbReference type="EMBL" id="UNP30477.1"/>
    </source>
</evidence>
<organism evidence="3 4">
    <name type="scientific">Lysobacter gummosus</name>
    <dbReference type="NCBI Taxonomy" id="262324"/>
    <lineage>
        <taxon>Bacteria</taxon>
        <taxon>Pseudomonadati</taxon>
        <taxon>Pseudomonadota</taxon>
        <taxon>Gammaproteobacteria</taxon>
        <taxon>Lysobacterales</taxon>
        <taxon>Lysobacteraceae</taxon>
        <taxon>Lysobacter</taxon>
    </lineage>
</organism>
<sequence>MKTNYGWLLMLALIAGGCARSGVDANPPGTASNADAEAKTLSQARASVDPQLIRQQRDGTQVPVPPQGTLDLVRYPSAAGELAAYLSPRPAQPGKHPAIIWISGGDSNTIGDSWTPQSRDNDQSAMAFRQAGVVTMYPSLRGGNDNPGVREAFYGEVQDILAAADYLAKLDFVDPKRIYLGGHSTGGTLVLLVAETDPRFRGAFAFGPVADVSGYGEGMLPVALDNEAAIRLRSPVHWTASIRSPVFVFEGDHDANTEDLLLLRKLNQSPQAKYFLIPRATHFTTLAPANELIAKKIIADRGEHSDIGFSEAELSQLLP</sequence>
<dbReference type="Pfam" id="PF00326">
    <property type="entry name" value="Peptidase_S9"/>
    <property type="match status" value="1"/>
</dbReference>
<dbReference type="Gene3D" id="3.40.50.1820">
    <property type="entry name" value="alpha/beta hydrolase"/>
    <property type="match status" value="1"/>
</dbReference>
<proteinExistence type="predicted"/>
<name>A0ABY3XFR7_9GAMM</name>
<dbReference type="SUPFAM" id="SSF53474">
    <property type="entry name" value="alpha/beta-Hydrolases"/>
    <property type="match status" value="1"/>
</dbReference>
<dbReference type="PANTHER" id="PTHR22946:SF9">
    <property type="entry name" value="POLYKETIDE TRANSFERASE AF380"/>
    <property type="match status" value="1"/>
</dbReference>
<evidence type="ECO:0000256" key="1">
    <source>
        <dbReference type="ARBA" id="ARBA00022801"/>
    </source>
</evidence>
<reference evidence="3 4" key="1">
    <citation type="submission" date="2022-03" db="EMBL/GenBank/DDBJ databases">
        <title>Complete genome sequence of Lysobacter capsici VKM B-2533 and Lysobacter gummosus 10.1.1, promising sources of lytic agents.</title>
        <authorList>
            <person name="Tarlachkov S.V."/>
            <person name="Kudryakova I.V."/>
            <person name="Afoshin A.S."/>
            <person name="Leontyevskaya E.A."/>
            <person name="Leontyevskaya N.V."/>
        </authorList>
    </citation>
    <scope>NUCLEOTIDE SEQUENCE [LARGE SCALE GENOMIC DNA]</scope>
    <source>
        <strain evidence="3 4">10.1.1</strain>
    </source>
</reference>
<dbReference type="InterPro" id="IPR001375">
    <property type="entry name" value="Peptidase_S9_cat"/>
</dbReference>